<dbReference type="InterPro" id="IPR029058">
    <property type="entry name" value="AB_hydrolase_fold"/>
</dbReference>
<evidence type="ECO:0000313" key="2">
    <source>
        <dbReference type="EMBL" id="BCJ85510.1"/>
    </source>
</evidence>
<protein>
    <recommendedName>
        <fullName evidence="1">Xaa-Pro dipeptidyl-peptidase-like domain-containing protein</fullName>
    </recommendedName>
</protein>
<proteinExistence type="predicted"/>
<name>A0A7I8DAF7_9BACL</name>
<accession>A0A7I8DAF7</accession>
<dbReference type="KEGG" id="eff:skT53_04950"/>
<dbReference type="AlphaFoldDB" id="A0A7I8DAF7"/>
<sequence>MNHKLEEPVWEKLSIVEEYPILDVPAYHLGGWYDCFLGPTLKNFTEMREKAPGERARTWQKLIIGPGAHGVFTPVIQIREAPRSKVRK</sequence>
<dbReference type="Gene3D" id="3.40.50.1820">
    <property type="entry name" value="alpha/beta hydrolase"/>
    <property type="match status" value="1"/>
</dbReference>
<dbReference type="Pfam" id="PF02129">
    <property type="entry name" value="Peptidase_S15"/>
    <property type="match status" value="1"/>
</dbReference>
<dbReference type="EMBL" id="AP023366">
    <property type="protein sequence ID" value="BCJ85510.1"/>
    <property type="molecule type" value="Genomic_DNA"/>
</dbReference>
<dbReference type="InterPro" id="IPR000383">
    <property type="entry name" value="Xaa-Pro-like_dom"/>
</dbReference>
<feature type="domain" description="Xaa-Pro dipeptidyl-peptidase-like" evidence="1">
    <location>
        <begin position="2"/>
        <end position="70"/>
    </location>
</feature>
<dbReference type="GO" id="GO:0016787">
    <property type="term" value="F:hydrolase activity"/>
    <property type="evidence" value="ECO:0007669"/>
    <property type="project" value="InterPro"/>
</dbReference>
<evidence type="ECO:0000259" key="1">
    <source>
        <dbReference type="Pfam" id="PF02129"/>
    </source>
</evidence>
<gene>
    <name evidence="2" type="ORF">skT53_04950</name>
</gene>
<reference evidence="2 3" key="1">
    <citation type="submission" date="2020-08" db="EMBL/GenBank/DDBJ databases">
        <title>Complete Genome Sequence of Effusibacillus dendaii Strain skT53, Isolated from Farmland soil.</title>
        <authorList>
            <person name="Konishi T."/>
            <person name="Kawasaki H."/>
        </authorList>
    </citation>
    <scope>NUCLEOTIDE SEQUENCE [LARGE SCALE GENOMIC DNA]</scope>
    <source>
        <strain evidence="3">skT53</strain>
    </source>
</reference>
<keyword evidence="3" id="KW-1185">Reference proteome</keyword>
<evidence type="ECO:0000313" key="3">
    <source>
        <dbReference type="Proteomes" id="UP000593802"/>
    </source>
</evidence>
<organism evidence="2 3">
    <name type="scientific">Effusibacillus dendaii</name>
    <dbReference type="NCBI Taxonomy" id="2743772"/>
    <lineage>
        <taxon>Bacteria</taxon>
        <taxon>Bacillati</taxon>
        <taxon>Bacillota</taxon>
        <taxon>Bacilli</taxon>
        <taxon>Bacillales</taxon>
        <taxon>Alicyclobacillaceae</taxon>
        <taxon>Effusibacillus</taxon>
    </lineage>
</organism>
<dbReference type="Proteomes" id="UP000593802">
    <property type="component" value="Chromosome"/>
</dbReference>